<evidence type="ECO:0000256" key="1">
    <source>
        <dbReference type="SAM" id="MobiDB-lite"/>
    </source>
</evidence>
<gene>
    <name evidence="2" type="ORF">BaRGS_00033616</name>
</gene>
<name>A0ABD0JJT8_9CAEN</name>
<evidence type="ECO:0000313" key="3">
    <source>
        <dbReference type="Proteomes" id="UP001519460"/>
    </source>
</evidence>
<feature type="non-terminal residue" evidence="2">
    <location>
        <position position="1"/>
    </location>
</feature>
<reference evidence="2 3" key="1">
    <citation type="journal article" date="2023" name="Sci. Data">
        <title>Genome assembly of the Korean intertidal mud-creeper Batillaria attramentaria.</title>
        <authorList>
            <person name="Patra A.K."/>
            <person name="Ho P.T."/>
            <person name="Jun S."/>
            <person name="Lee S.J."/>
            <person name="Kim Y."/>
            <person name="Won Y.J."/>
        </authorList>
    </citation>
    <scope>NUCLEOTIDE SEQUENCE [LARGE SCALE GENOMIC DNA]</scope>
    <source>
        <strain evidence="2">Wonlab-2016</strain>
    </source>
</reference>
<accession>A0ABD0JJT8</accession>
<dbReference type="EMBL" id="JACVVK020000414">
    <property type="protein sequence ID" value="KAK7475124.1"/>
    <property type="molecule type" value="Genomic_DNA"/>
</dbReference>
<organism evidence="2 3">
    <name type="scientific">Batillaria attramentaria</name>
    <dbReference type="NCBI Taxonomy" id="370345"/>
    <lineage>
        <taxon>Eukaryota</taxon>
        <taxon>Metazoa</taxon>
        <taxon>Spiralia</taxon>
        <taxon>Lophotrochozoa</taxon>
        <taxon>Mollusca</taxon>
        <taxon>Gastropoda</taxon>
        <taxon>Caenogastropoda</taxon>
        <taxon>Sorbeoconcha</taxon>
        <taxon>Cerithioidea</taxon>
        <taxon>Batillariidae</taxon>
        <taxon>Batillaria</taxon>
    </lineage>
</organism>
<protein>
    <submittedName>
        <fullName evidence="2">Uncharacterized protein</fullName>
    </submittedName>
</protein>
<evidence type="ECO:0000313" key="2">
    <source>
        <dbReference type="EMBL" id="KAK7475124.1"/>
    </source>
</evidence>
<sequence length="67" mass="7135">PELSMAVTSVTVSVERWMGVDPEVGSNRLPVHVIGEGLIAPRPGNLALAPDQSPSSPYRNRFGMSCT</sequence>
<feature type="region of interest" description="Disordered" evidence="1">
    <location>
        <begin position="47"/>
        <end position="67"/>
    </location>
</feature>
<keyword evidence="3" id="KW-1185">Reference proteome</keyword>
<proteinExistence type="predicted"/>
<dbReference type="AlphaFoldDB" id="A0ABD0JJT8"/>
<dbReference type="Proteomes" id="UP001519460">
    <property type="component" value="Unassembled WGS sequence"/>
</dbReference>
<comment type="caution">
    <text evidence="2">The sequence shown here is derived from an EMBL/GenBank/DDBJ whole genome shotgun (WGS) entry which is preliminary data.</text>
</comment>